<keyword evidence="5 9" id="KW-0697">Rotamase</keyword>
<dbReference type="GO" id="GO:0005737">
    <property type="term" value="C:cytoplasm"/>
    <property type="evidence" value="ECO:0007669"/>
    <property type="project" value="UniProtKB-SubCell"/>
</dbReference>
<evidence type="ECO:0000256" key="6">
    <source>
        <dbReference type="ARBA" id="ARBA00023186"/>
    </source>
</evidence>
<evidence type="ECO:0000256" key="10">
    <source>
        <dbReference type="RuleBase" id="RU003915"/>
    </source>
</evidence>
<dbReference type="EMBL" id="QGDO01000001">
    <property type="protein sequence ID" value="PWJ44868.1"/>
    <property type="molecule type" value="Genomic_DNA"/>
</dbReference>
<keyword evidence="4" id="KW-0963">Cytoplasm</keyword>
<evidence type="ECO:0000313" key="12">
    <source>
        <dbReference type="EMBL" id="PWJ44868.1"/>
    </source>
</evidence>
<dbReference type="GO" id="GO:0003755">
    <property type="term" value="F:peptidyl-prolyl cis-trans isomerase activity"/>
    <property type="evidence" value="ECO:0007669"/>
    <property type="project" value="UniProtKB-UniRule"/>
</dbReference>
<proteinExistence type="inferred from homology"/>
<dbReference type="PROSITE" id="PS50059">
    <property type="entry name" value="FKBP_PPIASE"/>
    <property type="match status" value="1"/>
</dbReference>
<evidence type="ECO:0000256" key="7">
    <source>
        <dbReference type="ARBA" id="ARBA00023235"/>
    </source>
</evidence>
<keyword evidence="13" id="KW-1185">Reference proteome</keyword>
<comment type="similarity">
    <text evidence="3 10">Belongs to the FKBP-type PPIase family.</text>
</comment>
<protein>
    <recommendedName>
        <fullName evidence="10">Peptidyl-prolyl cis-trans isomerase</fullName>
        <ecNumber evidence="10">5.2.1.8</ecNumber>
    </recommendedName>
</protein>
<dbReference type="InterPro" id="IPR046357">
    <property type="entry name" value="PPIase_dom_sf"/>
</dbReference>
<dbReference type="AlphaFoldDB" id="A0A315ZJ55"/>
<gene>
    <name evidence="12" type="ORF">BC781_1011257</name>
</gene>
<dbReference type="Pfam" id="PF00254">
    <property type="entry name" value="FKBP_C"/>
    <property type="match status" value="1"/>
</dbReference>
<dbReference type="PANTHER" id="PTHR47861:SF3">
    <property type="entry name" value="FKBP-TYPE PEPTIDYL-PROLYL CIS-TRANS ISOMERASE SLYD"/>
    <property type="match status" value="1"/>
</dbReference>
<comment type="caution">
    <text evidence="12">The sequence shown here is derived from an EMBL/GenBank/DDBJ whole genome shotgun (WGS) entry which is preliminary data.</text>
</comment>
<evidence type="ECO:0000256" key="4">
    <source>
        <dbReference type="ARBA" id="ARBA00022490"/>
    </source>
</evidence>
<evidence type="ECO:0000256" key="3">
    <source>
        <dbReference type="ARBA" id="ARBA00006577"/>
    </source>
</evidence>
<organism evidence="12 13">
    <name type="scientific">Sediminitomix flava</name>
    <dbReference type="NCBI Taxonomy" id="379075"/>
    <lineage>
        <taxon>Bacteria</taxon>
        <taxon>Pseudomonadati</taxon>
        <taxon>Bacteroidota</taxon>
        <taxon>Cytophagia</taxon>
        <taxon>Cytophagales</taxon>
        <taxon>Flammeovirgaceae</taxon>
        <taxon>Sediminitomix</taxon>
    </lineage>
</organism>
<dbReference type="Gene3D" id="3.10.50.40">
    <property type="match status" value="1"/>
</dbReference>
<evidence type="ECO:0000256" key="5">
    <source>
        <dbReference type="ARBA" id="ARBA00023110"/>
    </source>
</evidence>
<dbReference type="InterPro" id="IPR001179">
    <property type="entry name" value="PPIase_FKBP_dom"/>
</dbReference>
<keyword evidence="6" id="KW-0143">Chaperone</keyword>
<dbReference type="Gene3D" id="2.40.10.330">
    <property type="match status" value="1"/>
</dbReference>
<dbReference type="PANTHER" id="PTHR47861">
    <property type="entry name" value="FKBP-TYPE PEPTIDYL-PROLYL CIS-TRANS ISOMERASE SLYD"/>
    <property type="match status" value="1"/>
</dbReference>
<evidence type="ECO:0000256" key="8">
    <source>
        <dbReference type="ARBA" id="ARBA00037071"/>
    </source>
</evidence>
<dbReference type="RefSeq" id="WP_109616335.1">
    <property type="nucleotide sequence ID" value="NZ_QGDO01000001.1"/>
</dbReference>
<dbReference type="OrthoDB" id="9808891at2"/>
<feature type="domain" description="PPIase FKBP-type" evidence="11">
    <location>
        <begin position="6"/>
        <end position="98"/>
    </location>
</feature>
<comment type="subcellular location">
    <subcellularLocation>
        <location evidence="2">Cytoplasm</location>
    </subcellularLocation>
</comment>
<dbReference type="InterPro" id="IPR048261">
    <property type="entry name" value="SlpA/SlyD-like_ins_sf"/>
</dbReference>
<reference evidence="12 13" key="1">
    <citation type="submission" date="2018-03" db="EMBL/GenBank/DDBJ databases">
        <title>Genomic Encyclopedia of Archaeal and Bacterial Type Strains, Phase II (KMG-II): from individual species to whole genera.</title>
        <authorList>
            <person name="Goeker M."/>
        </authorList>
    </citation>
    <scope>NUCLEOTIDE SEQUENCE [LARGE SCALE GENOMIC DNA]</scope>
    <source>
        <strain evidence="12 13">DSM 28229</strain>
    </source>
</reference>
<accession>A0A315ZJ55</accession>
<evidence type="ECO:0000256" key="1">
    <source>
        <dbReference type="ARBA" id="ARBA00000971"/>
    </source>
</evidence>
<evidence type="ECO:0000256" key="2">
    <source>
        <dbReference type="ARBA" id="ARBA00004496"/>
    </source>
</evidence>
<dbReference type="EC" id="5.2.1.8" evidence="10"/>
<evidence type="ECO:0000313" key="13">
    <source>
        <dbReference type="Proteomes" id="UP000245535"/>
    </source>
</evidence>
<dbReference type="SUPFAM" id="SSF54534">
    <property type="entry name" value="FKBP-like"/>
    <property type="match status" value="1"/>
</dbReference>
<evidence type="ECO:0000256" key="9">
    <source>
        <dbReference type="PROSITE-ProRule" id="PRU00277"/>
    </source>
</evidence>
<keyword evidence="7 9" id="KW-0413">Isomerase</keyword>
<sequence length="167" mass="19037">MKAEKNIVVTVTYVLKEDNKDGRFIEEADKSYPFSFIFGTEGVLPDFEKNLVGKEVGHKFSFGIPVDKAYGEILPDWAEVEVPKEAFGFQDAEEEEAMLKEGHVLPMLMEDGTQLQGRIYEVKKKSVMMDFNHDLAGLDLYFEGEIIDLREATAEELDYNPDEEAEQ</sequence>
<comment type="function">
    <text evidence="8">Also involved in hydrogenase metallocenter assembly, probably by participating in the nickel insertion step. This function in hydrogenase biosynthesis requires chaperone activity and the presence of the metal-binding domain, but not PPIase activity.</text>
</comment>
<dbReference type="GO" id="GO:0042026">
    <property type="term" value="P:protein refolding"/>
    <property type="evidence" value="ECO:0007669"/>
    <property type="project" value="UniProtKB-ARBA"/>
</dbReference>
<evidence type="ECO:0000259" key="11">
    <source>
        <dbReference type="PROSITE" id="PS50059"/>
    </source>
</evidence>
<dbReference type="Proteomes" id="UP000245535">
    <property type="component" value="Unassembled WGS sequence"/>
</dbReference>
<comment type="catalytic activity">
    <reaction evidence="1 9 10">
        <text>[protein]-peptidylproline (omega=180) = [protein]-peptidylproline (omega=0)</text>
        <dbReference type="Rhea" id="RHEA:16237"/>
        <dbReference type="Rhea" id="RHEA-COMP:10747"/>
        <dbReference type="Rhea" id="RHEA-COMP:10748"/>
        <dbReference type="ChEBI" id="CHEBI:83833"/>
        <dbReference type="ChEBI" id="CHEBI:83834"/>
        <dbReference type="EC" id="5.2.1.8"/>
    </reaction>
</comment>
<name>A0A315ZJ55_SEDFL</name>